<dbReference type="SUPFAM" id="SSF50630">
    <property type="entry name" value="Acid proteases"/>
    <property type="match status" value="1"/>
</dbReference>
<dbReference type="InterPro" id="IPR021109">
    <property type="entry name" value="Peptidase_aspartic_dom_sf"/>
</dbReference>
<gene>
    <name evidence="3" type="ORF">CTI12_AA246810</name>
</gene>
<dbReference type="PANTHER" id="PTHR47966:SF28">
    <property type="entry name" value="OS01G0290000 PROTEIN"/>
    <property type="match status" value="1"/>
</dbReference>
<sequence length="189" mass="21375">MIEQGLVKDHVFSFWINRIEAEEEGGKLVFGGVDPKHFIGEHSYVPVTRKGYWQMEEDPSMKRDYDSTIISSTSLSAMTLVKALPCSIARVFTRELPEWTCDASTIHCYLYGYLALPVFDSATCVGVIEILASSKYPDFAYEVQQVYDALKYTLRLLLISKLLILQKQNLSCTWVFNGPGANVSRLTDL</sequence>
<reference evidence="3 4" key="1">
    <citation type="journal article" date="2018" name="Mol. Plant">
        <title>The genome of Artemisia annua provides insight into the evolution of Asteraceae family and artemisinin biosynthesis.</title>
        <authorList>
            <person name="Shen Q."/>
            <person name="Zhang L."/>
            <person name="Liao Z."/>
            <person name="Wang S."/>
            <person name="Yan T."/>
            <person name="Shi P."/>
            <person name="Liu M."/>
            <person name="Fu X."/>
            <person name="Pan Q."/>
            <person name="Wang Y."/>
            <person name="Lv Z."/>
            <person name="Lu X."/>
            <person name="Zhang F."/>
            <person name="Jiang W."/>
            <person name="Ma Y."/>
            <person name="Chen M."/>
            <person name="Hao X."/>
            <person name="Li L."/>
            <person name="Tang Y."/>
            <person name="Lv G."/>
            <person name="Zhou Y."/>
            <person name="Sun X."/>
            <person name="Brodelius P.E."/>
            <person name="Rose J.K.C."/>
            <person name="Tang K."/>
        </authorList>
    </citation>
    <scope>NUCLEOTIDE SEQUENCE [LARGE SCALE GENOMIC DNA]</scope>
    <source>
        <strain evidence="4">cv. Huhao1</strain>
        <tissue evidence="3">Leaf</tissue>
    </source>
</reference>
<evidence type="ECO:0000259" key="2">
    <source>
        <dbReference type="PROSITE" id="PS51767"/>
    </source>
</evidence>
<feature type="domain" description="Peptidase A1" evidence="2">
    <location>
        <begin position="1"/>
        <end position="189"/>
    </location>
</feature>
<dbReference type="Gene3D" id="2.60.40.1960">
    <property type="match status" value="1"/>
</dbReference>
<dbReference type="PROSITE" id="PS51767">
    <property type="entry name" value="PEPTIDASE_A1"/>
    <property type="match status" value="1"/>
</dbReference>
<dbReference type="GO" id="GO:0004190">
    <property type="term" value="F:aspartic-type endopeptidase activity"/>
    <property type="evidence" value="ECO:0007669"/>
    <property type="project" value="InterPro"/>
</dbReference>
<dbReference type="OrthoDB" id="1740348at2759"/>
<dbReference type="GO" id="GO:0006508">
    <property type="term" value="P:proteolysis"/>
    <property type="evidence" value="ECO:0007669"/>
    <property type="project" value="InterPro"/>
</dbReference>
<dbReference type="InterPro" id="IPR001461">
    <property type="entry name" value="Aspartic_peptidase_A1"/>
</dbReference>
<name>A0A2U1NNX4_ARTAN</name>
<comment type="similarity">
    <text evidence="1">Belongs to the peptidase A1 family.</text>
</comment>
<accession>A0A2U1NNX4</accession>
<keyword evidence="4" id="KW-1185">Reference proteome</keyword>
<dbReference type="EMBL" id="PKPP01002450">
    <property type="protein sequence ID" value="PWA75202.1"/>
    <property type="molecule type" value="Genomic_DNA"/>
</dbReference>
<evidence type="ECO:0000313" key="3">
    <source>
        <dbReference type="EMBL" id="PWA75202.1"/>
    </source>
</evidence>
<evidence type="ECO:0000256" key="1">
    <source>
        <dbReference type="ARBA" id="ARBA00007447"/>
    </source>
</evidence>
<proteinExistence type="inferred from homology"/>
<protein>
    <submittedName>
        <fullName evidence="3">Aspartic proteinase</fullName>
    </submittedName>
</protein>
<dbReference type="InterPro" id="IPR033121">
    <property type="entry name" value="PEPTIDASE_A1"/>
</dbReference>
<dbReference type="Pfam" id="PF00026">
    <property type="entry name" value="Asp"/>
    <property type="match status" value="1"/>
</dbReference>
<evidence type="ECO:0000313" key="4">
    <source>
        <dbReference type="Proteomes" id="UP000245207"/>
    </source>
</evidence>
<organism evidence="3 4">
    <name type="scientific">Artemisia annua</name>
    <name type="common">Sweet wormwood</name>
    <dbReference type="NCBI Taxonomy" id="35608"/>
    <lineage>
        <taxon>Eukaryota</taxon>
        <taxon>Viridiplantae</taxon>
        <taxon>Streptophyta</taxon>
        <taxon>Embryophyta</taxon>
        <taxon>Tracheophyta</taxon>
        <taxon>Spermatophyta</taxon>
        <taxon>Magnoliopsida</taxon>
        <taxon>eudicotyledons</taxon>
        <taxon>Gunneridae</taxon>
        <taxon>Pentapetalae</taxon>
        <taxon>asterids</taxon>
        <taxon>campanulids</taxon>
        <taxon>Asterales</taxon>
        <taxon>Asteraceae</taxon>
        <taxon>Asteroideae</taxon>
        <taxon>Anthemideae</taxon>
        <taxon>Artemisiinae</taxon>
        <taxon>Artemisia</taxon>
    </lineage>
</organism>
<comment type="caution">
    <text evidence="3">The sequence shown here is derived from an EMBL/GenBank/DDBJ whole genome shotgun (WGS) entry which is preliminary data.</text>
</comment>
<dbReference type="AlphaFoldDB" id="A0A2U1NNX4"/>
<dbReference type="PANTHER" id="PTHR47966">
    <property type="entry name" value="BETA-SITE APP-CLEAVING ENZYME, ISOFORM A-RELATED"/>
    <property type="match status" value="1"/>
</dbReference>
<dbReference type="STRING" id="35608.A0A2U1NNX4"/>
<dbReference type="Proteomes" id="UP000245207">
    <property type="component" value="Unassembled WGS sequence"/>
</dbReference>